<keyword evidence="5 6" id="KW-0472">Membrane</keyword>
<reference evidence="9 10" key="1">
    <citation type="journal article" date="2020" name="BMC Genomics">
        <title>Intraspecific diversification of the crop wild relative Brassica cretica Lam. using demographic model selection.</title>
        <authorList>
            <person name="Kioukis A."/>
            <person name="Michalopoulou V.A."/>
            <person name="Briers L."/>
            <person name="Pirintsos S."/>
            <person name="Studholme D.J."/>
            <person name="Pavlidis P."/>
            <person name="Sarris P.F."/>
        </authorList>
    </citation>
    <scope>NUCLEOTIDE SEQUENCE [LARGE SCALE GENOMIC DNA]</scope>
    <source>
        <strain evidence="10">cv. PFS-1207/04</strain>
    </source>
</reference>
<dbReference type="PANTHER" id="PTHR12822:SF5">
    <property type="entry name" value="PROTEIN YIP"/>
    <property type="match status" value="1"/>
</dbReference>
<feature type="transmembrane region" description="Helical" evidence="6">
    <location>
        <begin position="140"/>
        <end position="161"/>
    </location>
</feature>
<evidence type="ECO:0000256" key="7">
    <source>
        <dbReference type="SAM" id="MobiDB-lite"/>
    </source>
</evidence>
<dbReference type="PANTHER" id="PTHR12822">
    <property type="entry name" value="PROTEIN YIPF"/>
    <property type="match status" value="1"/>
</dbReference>
<keyword evidence="3 6" id="KW-0812">Transmembrane</keyword>
<evidence type="ECO:0000256" key="2">
    <source>
        <dbReference type="ARBA" id="ARBA00010596"/>
    </source>
</evidence>
<feature type="compositionally biased region" description="Polar residues" evidence="7">
    <location>
        <begin position="51"/>
        <end position="73"/>
    </location>
</feature>
<comment type="similarity">
    <text evidence="2 6">Belongs to the YIP1 family.</text>
</comment>
<evidence type="ECO:0000256" key="5">
    <source>
        <dbReference type="ARBA" id="ARBA00023136"/>
    </source>
</evidence>
<proteinExistence type="inferred from homology"/>
<dbReference type="InterPro" id="IPR006977">
    <property type="entry name" value="Yip1_dom"/>
</dbReference>
<comment type="caution">
    <text evidence="9">The sequence shown here is derived from an EMBL/GenBank/DDBJ whole genome shotgun (WGS) entry which is preliminary data.</text>
</comment>
<name>A0ABQ7CI64_BRACR</name>
<keyword evidence="4 6" id="KW-1133">Transmembrane helix</keyword>
<keyword evidence="10" id="KW-1185">Reference proteome</keyword>
<sequence length="292" mass="32699">MDEAFSNLQTSHLLGSVPAVISEDDKKSTNVHIASVNEGPSANMQIFPPHQGNNSKGYQTLESPTEGPEQQPSNNWKGYFNVYSYAQYFNVDTDVVLNRLMSSLYPTSGDFFSKIDANPDLFVGLYLCCLNIPSELRYGLVWICTTLVFVLSSLGNCATYLVKKRTDSEAPWVFDVNYINLAASLIYGYAIIVPVAFYFSLRYMGSRADLLRFWCLWGYSLFVFIPTTLPLLIPVEFLRWVIILLAGGASSCFVALNLRSYLEASNDLTVVLAVAFGLQMVLSIFIKVWLFP</sequence>
<feature type="transmembrane region" description="Helical" evidence="6">
    <location>
        <begin position="270"/>
        <end position="290"/>
    </location>
</feature>
<dbReference type="Proteomes" id="UP000266723">
    <property type="component" value="Unassembled WGS sequence"/>
</dbReference>
<evidence type="ECO:0000256" key="3">
    <source>
        <dbReference type="ARBA" id="ARBA00022692"/>
    </source>
</evidence>
<comment type="subcellular location">
    <subcellularLocation>
        <location evidence="6">Golgi apparatus membrane</location>
        <topology evidence="6">Multi-pass membrane protein</topology>
    </subcellularLocation>
    <subcellularLocation>
        <location evidence="1">Membrane</location>
        <topology evidence="1">Multi-pass membrane protein</topology>
    </subcellularLocation>
</comment>
<dbReference type="EMBL" id="QGKV02000832">
    <property type="protein sequence ID" value="KAF3551844.1"/>
    <property type="molecule type" value="Genomic_DNA"/>
</dbReference>
<organism evidence="9 10">
    <name type="scientific">Brassica cretica</name>
    <name type="common">Mustard</name>
    <dbReference type="NCBI Taxonomy" id="69181"/>
    <lineage>
        <taxon>Eukaryota</taxon>
        <taxon>Viridiplantae</taxon>
        <taxon>Streptophyta</taxon>
        <taxon>Embryophyta</taxon>
        <taxon>Tracheophyta</taxon>
        <taxon>Spermatophyta</taxon>
        <taxon>Magnoliopsida</taxon>
        <taxon>eudicotyledons</taxon>
        <taxon>Gunneridae</taxon>
        <taxon>Pentapetalae</taxon>
        <taxon>rosids</taxon>
        <taxon>malvids</taxon>
        <taxon>Brassicales</taxon>
        <taxon>Brassicaceae</taxon>
        <taxon>Brassiceae</taxon>
        <taxon>Brassica</taxon>
    </lineage>
</organism>
<protein>
    <recommendedName>
        <fullName evidence="6">Protein YIP</fullName>
    </recommendedName>
</protein>
<accession>A0ABQ7CI64</accession>
<evidence type="ECO:0000259" key="8">
    <source>
        <dbReference type="Pfam" id="PF04893"/>
    </source>
</evidence>
<dbReference type="Pfam" id="PF04893">
    <property type="entry name" value="Yip1"/>
    <property type="match status" value="1"/>
</dbReference>
<evidence type="ECO:0000313" key="10">
    <source>
        <dbReference type="Proteomes" id="UP000266723"/>
    </source>
</evidence>
<feature type="transmembrane region" description="Helical" evidence="6">
    <location>
        <begin position="181"/>
        <end position="201"/>
    </location>
</feature>
<feature type="transmembrane region" description="Helical" evidence="6">
    <location>
        <begin position="239"/>
        <end position="258"/>
    </location>
</feature>
<gene>
    <name evidence="9" type="ORF">DY000_02002194</name>
</gene>
<evidence type="ECO:0000256" key="1">
    <source>
        <dbReference type="ARBA" id="ARBA00004141"/>
    </source>
</evidence>
<feature type="domain" description="Yip1" evidence="8">
    <location>
        <begin position="138"/>
        <end position="284"/>
    </location>
</feature>
<evidence type="ECO:0000256" key="4">
    <source>
        <dbReference type="ARBA" id="ARBA00022989"/>
    </source>
</evidence>
<feature type="region of interest" description="Disordered" evidence="7">
    <location>
        <begin position="40"/>
        <end position="73"/>
    </location>
</feature>
<feature type="transmembrane region" description="Helical" evidence="6">
    <location>
        <begin position="213"/>
        <end position="233"/>
    </location>
</feature>
<evidence type="ECO:0000256" key="6">
    <source>
        <dbReference type="RuleBase" id="RU361264"/>
    </source>
</evidence>
<dbReference type="InterPro" id="IPR039765">
    <property type="entry name" value="Yip5/YIPF1/YIPF2"/>
</dbReference>
<evidence type="ECO:0000313" key="9">
    <source>
        <dbReference type="EMBL" id="KAF3551844.1"/>
    </source>
</evidence>